<dbReference type="OrthoDB" id="3792931at2759"/>
<keyword evidence="2" id="KW-1185">Reference proteome</keyword>
<evidence type="ECO:0000313" key="2">
    <source>
        <dbReference type="Proteomes" id="UP000800235"/>
    </source>
</evidence>
<comment type="caution">
    <text evidence="1">The sequence shown here is derived from an EMBL/GenBank/DDBJ whole genome shotgun (WGS) entry which is preliminary data.</text>
</comment>
<dbReference type="SUPFAM" id="SSF52047">
    <property type="entry name" value="RNI-like"/>
    <property type="match status" value="1"/>
</dbReference>
<accession>A0A9P4U255</accession>
<dbReference type="AlphaFoldDB" id="A0A9P4U255"/>
<gene>
    <name evidence="1" type="ORF">EJ08DRAFT_657223</name>
</gene>
<proteinExistence type="predicted"/>
<sequence length="408" mass="47080">MYFNLRNCHSLFISYSKPECFPLEVISEVSKHLEEVDVESGERWPVYTPSSRQDILSFRCVCGGFLDASWPSFGKINGERAILFTKKDVAFLETLIRNARVCSWIKTVTFGIQAREEILAAPNILAGLHQLHAVRITDSLGLGKHHEPPTQRRHRFVQVAAKEKEDQLELDHIFDAVFSHILNIQELSLSSKNSMALSPDCFLKATLPNLRIIKLTLIEPKLIGDEIYEDMANQSSGLALTQFLSTTPQLKTLDLCVNYSNKTNFRSFILANLARSTPSYRLKHLTLENALMSEDDFARFFQFHAPALKTVLLMLPWLRPGHWMDLLERMKKDSIMLDYLEIWKPSQGALEFHENHRWIEAKWLSSVAREGKLVPFKGETDPISGYFLQWRKDWGDCWDNYYPREGSR</sequence>
<name>A0A9P4U255_9PEZI</name>
<reference evidence="1" key="1">
    <citation type="journal article" date="2020" name="Stud. Mycol.">
        <title>101 Dothideomycetes genomes: a test case for predicting lifestyles and emergence of pathogens.</title>
        <authorList>
            <person name="Haridas S."/>
            <person name="Albert R."/>
            <person name="Binder M."/>
            <person name="Bloem J."/>
            <person name="Labutti K."/>
            <person name="Salamov A."/>
            <person name="Andreopoulos B."/>
            <person name="Baker S."/>
            <person name="Barry K."/>
            <person name="Bills G."/>
            <person name="Bluhm B."/>
            <person name="Cannon C."/>
            <person name="Castanera R."/>
            <person name="Culley D."/>
            <person name="Daum C."/>
            <person name="Ezra D."/>
            <person name="Gonzalez J."/>
            <person name="Henrissat B."/>
            <person name="Kuo A."/>
            <person name="Liang C."/>
            <person name="Lipzen A."/>
            <person name="Lutzoni F."/>
            <person name="Magnuson J."/>
            <person name="Mondo S."/>
            <person name="Nolan M."/>
            <person name="Ohm R."/>
            <person name="Pangilinan J."/>
            <person name="Park H.-J."/>
            <person name="Ramirez L."/>
            <person name="Alfaro M."/>
            <person name="Sun H."/>
            <person name="Tritt A."/>
            <person name="Yoshinaga Y."/>
            <person name="Zwiers L.-H."/>
            <person name="Turgeon B."/>
            <person name="Goodwin S."/>
            <person name="Spatafora J."/>
            <person name="Crous P."/>
            <person name="Grigoriev I."/>
        </authorList>
    </citation>
    <scope>NUCLEOTIDE SEQUENCE</scope>
    <source>
        <strain evidence="1">CBS 130266</strain>
    </source>
</reference>
<dbReference type="EMBL" id="MU007016">
    <property type="protein sequence ID" value="KAF2434480.1"/>
    <property type="molecule type" value="Genomic_DNA"/>
</dbReference>
<dbReference type="Proteomes" id="UP000800235">
    <property type="component" value="Unassembled WGS sequence"/>
</dbReference>
<protein>
    <submittedName>
        <fullName evidence="1">Uncharacterized protein</fullName>
    </submittedName>
</protein>
<evidence type="ECO:0000313" key="1">
    <source>
        <dbReference type="EMBL" id="KAF2434480.1"/>
    </source>
</evidence>
<organism evidence="1 2">
    <name type="scientific">Tothia fuscella</name>
    <dbReference type="NCBI Taxonomy" id="1048955"/>
    <lineage>
        <taxon>Eukaryota</taxon>
        <taxon>Fungi</taxon>
        <taxon>Dikarya</taxon>
        <taxon>Ascomycota</taxon>
        <taxon>Pezizomycotina</taxon>
        <taxon>Dothideomycetes</taxon>
        <taxon>Pleosporomycetidae</taxon>
        <taxon>Venturiales</taxon>
        <taxon>Cylindrosympodiaceae</taxon>
        <taxon>Tothia</taxon>
    </lineage>
</organism>